<keyword evidence="4" id="KW-1185">Reference proteome</keyword>
<feature type="domain" description="RING-type" evidence="2">
    <location>
        <begin position="49"/>
        <end position="104"/>
    </location>
</feature>
<evidence type="ECO:0000313" key="3">
    <source>
        <dbReference type="EMBL" id="KAG1363722.1"/>
    </source>
</evidence>
<dbReference type="AlphaFoldDB" id="A0A8K0INJ8"/>
<dbReference type="EMBL" id="CM017882">
    <property type="protein sequence ID" value="KAG1363722.1"/>
    <property type="molecule type" value="Genomic_DNA"/>
</dbReference>
<reference evidence="3" key="2">
    <citation type="submission" date="2019-07" db="EMBL/GenBank/DDBJ databases">
        <authorList>
            <person name="Yang Y."/>
            <person name="Bocs S."/>
            <person name="Baudouin L."/>
        </authorList>
    </citation>
    <scope>NUCLEOTIDE SEQUENCE</scope>
    <source>
        <tissue evidence="3">Spear leaf of Hainan Tall coconut</tissue>
    </source>
</reference>
<dbReference type="GO" id="GO:0008270">
    <property type="term" value="F:zinc ion binding"/>
    <property type="evidence" value="ECO:0007669"/>
    <property type="project" value="UniProtKB-KW"/>
</dbReference>
<proteinExistence type="predicted"/>
<dbReference type="PANTHER" id="PTHR31150">
    <property type="entry name" value="EXPRESSED PROTEIN"/>
    <property type="match status" value="1"/>
</dbReference>
<evidence type="ECO:0000256" key="1">
    <source>
        <dbReference type="PROSITE-ProRule" id="PRU00175"/>
    </source>
</evidence>
<reference evidence="3" key="1">
    <citation type="journal article" date="2017" name="Gigascience">
        <title>The genome draft of coconut (Cocos nucifera).</title>
        <authorList>
            <person name="Xiao Y."/>
            <person name="Xu P."/>
            <person name="Fan H."/>
            <person name="Baudouin L."/>
            <person name="Xia W."/>
            <person name="Bocs S."/>
            <person name="Xu J."/>
            <person name="Li Q."/>
            <person name="Guo A."/>
            <person name="Zhou L."/>
            <person name="Li J."/>
            <person name="Wu Y."/>
            <person name="Ma Z."/>
            <person name="Armero A."/>
            <person name="Issali A.E."/>
            <person name="Liu N."/>
            <person name="Peng M."/>
            <person name="Yang Y."/>
        </authorList>
    </citation>
    <scope>NUCLEOTIDE SEQUENCE</scope>
    <source>
        <tissue evidence="3">Spear leaf of Hainan Tall coconut</tissue>
    </source>
</reference>
<dbReference type="Proteomes" id="UP000797356">
    <property type="component" value="Chromosome 11"/>
</dbReference>
<dbReference type="OrthoDB" id="624477at2759"/>
<accession>A0A8K0INJ8</accession>
<evidence type="ECO:0000259" key="2">
    <source>
        <dbReference type="PROSITE" id="PS50089"/>
    </source>
</evidence>
<dbReference type="PROSITE" id="PS50089">
    <property type="entry name" value="ZF_RING_2"/>
    <property type="match status" value="1"/>
</dbReference>
<organism evidence="3 4">
    <name type="scientific">Cocos nucifera</name>
    <name type="common">Coconut palm</name>
    <dbReference type="NCBI Taxonomy" id="13894"/>
    <lineage>
        <taxon>Eukaryota</taxon>
        <taxon>Viridiplantae</taxon>
        <taxon>Streptophyta</taxon>
        <taxon>Embryophyta</taxon>
        <taxon>Tracheophyta</taxon>
        <taxon>Spermatophyta</taxon>
        <taxon>Magnoliopsida</taxon>
        <taxon>Liliopsida</taxon>
        <taxon>Arecaceae</taxon>
        <taxon>Arecoideae</taxon>
        <taxon>Cocoseae</taxon>
        <taxon>Attaleinae</taxon>
        <taxon>Cocos</taxon>
    </lineage>
</organism>
<gene>
    <name evidence="3" type="ORF">COCNU_11G005490</name>
</gene>
<dbReference type="PANTHER" id="PTHR31150:SF32">
    <property type="entry name" value="RING_U-BOX SUPERFAMILY PROTEIN"/>
    <property type="match status" value="1"/>
</dbReference>
<keyword evidence="1" id="KW-0479">Metal-binding</keyword>
<evidence type="ECO:0000313" key="4">
    <source>
        <dbReference type="Proteomes" id="UP000797356"/>
    </source>
</evidence>
<keyword evidence="1" id="KW-0862">Zinc</keyword>
<protein>
    <recommendedName>
        <fullName evidence="2">RING-type domain-containing protein</fullName>
    </recommendedName>
</protein>
<comment type="caution">
    <text evidence="3">The sequence shown here is derived from an EMBL/GenBank/DDBJ whole genome shotgun (WGS) entry which is preliminary data.</text>
</comment>
<dbReference type="InterPro" id="IPR001841">
    <property type="entry name" value="Znf_RING"/>
</dbReference>
<name>A0A8K0INJ8_COCNU</name>
<keyword evidence="1" id="KW-0863">Zinc-finger</keyword>
<sequence length="112" mass="12500">MLLEKMLVIIETNQSQLMAMMDPFFFSEGHYFLKGDSKDDLAELLGHKCDLCNMDLALKPTGSHIDAVPVHVVLPCGHSYHGSCFEEAHGFVGRNEDPPCFRCSDSGAQRRN</sequence>